<proteinExistence type="predicted"/>
<evidence type="ECO:0000256" key="13">
    <source>
        <dbReference type="PROSITE-ProRule" id="PRU01015"/>
    </source>
</evidence>
<evidence type="ECO:0000256" key="10">
    <source>
        <dbReference type="ARBA" id="ARBA00023163"/>
    </source>
</evidence>
<dbReference type="Gene3D" id="2.70.160.11">
    <property type="entry name" value="Hnrnp arginine n-methyltransferase1"/>
    <property type="match status" value="1"/>
</dbReference>
<dbReference type="InterPro" id="IPR055135">
    <property type="entry name" value="PRMT_dom"/>
</dbReference>
<dbReference type="GO" id="GO:0070611">
    <property type="term" value="F:histone H3R2 methyltransferase activity"/>
    <property type="evidence" value="ECO:0007669"/>
    <property type="project" value="TreeGrafter"/>
</dbReference>
<dbReference type="GO" id="GO:0005634">
    <property type="term" value="C:nucleus"/>
    <property type="evidence" value="ECO:0007669"/>
    <property type="project" value="UniProtKB-SubCell"/>
</dbReference>
<gene>
    <name evidence="15" type="ORF">MCUN1_001951</name>
</gene>
<evidence type="ECO:0000313" key="16">
    <source>
        <dbReference type="Proteomes" id="UP001219933"/>
    </source>
</evidence>
<keyword evidence="5 13" id="KW-0489">Methyltransferase</keyword>
<evidence type="ECO:0000256" key="12">
    <source>
        <dbReference type="ARBA" id="ARBA00049086"/>
    </source>
</evidence>
<evidence type="ECO:0000313" key="15">
    <source>
        <dbReference type="EMBL" id="WFD35102.1"/>
    </source>
</evidence>
<dbReference type="GO" id="GO:0035242">
    <property type="term" value="F:protein-arginine omega-N asymmetric methyltransferase activity"/>
    <property type="evidence" value="ECO:0007669"/>
    <property type="project" value="UniProtKB-EC"/>
</dbReference>
<keyword evidence="8" id="KW-0156">Chromatin regulator</keyword>
<dbReference type="EC" id="2.1.1.319" evidence="3"/>
<evidence type="ECO:0000256" key="3">
    <source>
        <dbReference type="ARBA" id="ARBA00011925"/>
    </source>
</evidence>
<dbReference type="Gene3D" id="3.40.50.150">
    <property type="entry name" value="Vaccinia Virus protein VP39"/>
    <property type="match status" value="1"/>
</dbReference>
<organism evidence="15 16">
    <name type="scientific">Malassezia cuniculi</name>
    <dbReference type="NCBI Taxonomy" id="948313"/>
    <lineage>
        <taxon>Eukaryota</taxon>
        <taxon>Fungi</taxon>
        <taxon>Dikarya</taxon>
        <taxon>Basidiomycota</taxon>
        <taxon>Ustilaginomycotina</taxon>
        <taxon>Malasseziomycetes</taxon>
        <taxon>Malasseziales</taxon>
        <taxon>Malasseziaceae</taxon>
        <taxon>Malassezia</taxon>
    </lineage>
</organism>
<dbReference type="InterPro" id="IPR029063">
    <property type="entry name" value="SAM-dependent_MTases_sf"/>
</dbReference>
<evidence type="ECO:0000256" key="8">
    <source>
        <dbReference type="ARBA" id="ARBA00022853"/>
    </source>
</evidence>
<keyword evidence="16" id="KW-1185">Reference proteome</keyword>
<dbReference type="GO" id="GO:0032259">
    <property type="term" value="P:methylation"/>
    <property type="evidence" value="ECO:0007669"/>
    <property type="project" value="UniProtKB-KW"/>
</dbReference>
<evidence type="ECO:0000256" key="2">
    <source>
        <dbReference type="ARBA" id="ARBA00004496"/>
    </source>
</evidence>
<evidence type="ECO:0000256" key="1">
    <source>
        <dbReference type="ARBA" id="ARBA00004123"/>
    </source>
</evidence>
<comment type="subcellular location">
    <subcellularLocation>
        <location evidence="2">Cytoplasm</location>
    </subcellularLocation>
    <subcellularLocation>
        <location evidence="1">Nucleus</location>
    </subcellularLocation>
</comment>
<dbReference type="PANTHER" id="PTHR11006:SF10">
    <property type="entry name" value="HISTONE-ARGININE METHYLTRANSFERASE CARMER-RELATED"/>
    <property type="match status" value="1"/>
</dbReference>
<keyword evidence="10" id="KW-0804">Transcription</keyword>
<evidence type="ECO:0000256" key="7">
    <source>
        <dbReference type="ARBA" id="ARBA00022691"/>
    </source>
</evidence>
<dbReference type="PROSITE" id="PS51678">
    <property type="entry name" value="SAM_MT_PRMT"/>
    <property type="match status" value="1"/>
</dbReference>
<dbReference type="Pfam" id="PF22528">
    <property type="entry name" value="PRMT_C"/>
    <property type="match status" value="1"/>
</dbReference>
<keyword evidence="9" id="KW-0805">Transcription regulation</keyword>
<dbReference type="EMBL" id="CP119879">
    <property type="protein sequence ID" value="WFD35102.1"/>
    <property type="molecule type" value="Genomic_DNA"/>
</dbReference>
<accession>A0AAF0EUY3</accession>
<evidence type="ECO:0000259" key="14">
    <source>
        <dbReference type="Pfam" id="PF22528"/>
    </source>
</evidence>
<keyword evidence="11" id="KW-0539">Nucleus</keyword>
<keyword evidence="6 13" id="KW-0808">Transferase</keyword>
<evidence type="ECO:0000256" key="6">
    <source>
        <dbReference type="ARBA" id="ARBA00022679"/>
    </source>
</evidence>
<dbReference type="GO" id="GO:0005737">
    <property type="term" value="C:cytoplasm"/>
    <property type="evidence" value="ECO:0007669"/>
    <property type="project" value="UniProtKB-SubCell"/>
</dbReference>
<feature type="domain" description="Protein arginine N-methyltransferase" evidence="14">
    <location>
        <begin position="207"/>
        <end position="366"/>
    </location>
</feature>
<evidence type="ECO:0000256" key="5">
    <source>
        <dbReference type="ARBA" id="ARBA00022603"/>
    </source>
</evidence>
<comment type="catalytic activity">
    <reaction evidence="12">
        <text>L-arginyl-[protein] + 2 S-adenosyl-L-methionine = N(omega),N(omega)-dimethyl-L-arginyl-[protein] + 2 S-adenosyl-L-homocysteine + 2 H(+)</text>
        <dbReference type="Rhea" id="RHEA:48096"/>
        <dbReference type="Rhea" id="RHEA-COMP:10532"/>
        <dbReference type="Rhea" id="RHEA-COMP:11991"/>
        <dbReference type="ChEBI" id="CHEBI:15378"/>
        <dbReference type="ChEBI" id="CHEBI:29965"/>
        <dbReference type="ChEBI" id="CHEBI:57856"/>
        <dbReference type="ChEBI" id="CHEBI:59789"/>
        <dbReference type="ChEBI" id="CHEBI:61897"/>
        <dbReference type="EC" id="2.1.1.319"/>
    </reaction>
</comment>
<dbReference type="InterPro" id="IPR025799">
    <property type="entry name" value="Arg_MeTrfase"/>
</dbReference>
<reference evidence="15" key="1">
    <citation type="submission" date="2023-03" db="EMBL/GenBank/DDBJ databases">
        <title>Mating type loci evolution in Malassezia.</title>
        <authorList>
            <person name="Coelho M.A."/>
        </authorList>
    </citation>
    <scope>NUCLEOTIDE SEQUENCE</scope>
    <source>
        <strain evidence="15">CBS 11721</strain>
    </source>
</reference>
<evidence type="ECO:0000256" key="11">
    <source>
        <dbReference type="ARBA" id="ARBA00023242"/>
    </source>
</evidence>
<keyword evidence="4" id="KW-0963">Cytoplasm</keyword>
<evidence type="ECO:0000256" key="4">
    <source>
        <dbReference type="ARBA" id="ARBA00022490"/>
    </source>
</evidence>
<keyword evidence="7 13" id="KW-0949">S-adenosyl-L-methionine</keyword>
<dbReference type="Proteomes" id="UP001219933">
    <property type="component" value="Chromosome 3"/>
</dbReference>
<evidence type="ECO:0000256" key="9">
    <source>
        <dbReference type="ARBA" id="ARBA00023015"/>
    </source>
</evidence>
<name>A0AAF0EUY3_9BASI</name>
<dbReference type="AlphaFoldDB" id="A0AAF0EUY3"/>
<dbReference type="PANTHER" id="PTHR11006">
    <property type="entry name" value="PROTEIN ARGININE N-METHYLTRANSFERASE"/>
    <property type="match status" value="1"/>
</dbReference>
<dbReference type="SUPFAM" id="SSF53335">
    <property type="entry name" value="S-adenosyl-L-methionine-dependent methyltransferases"/>
    <property type="match status" value="1"/>
</dbReference>
<protein>
    <recommendedName>
        <fullName evidence="3">type I protein arginine methyltransferase</fullName>
        <ecNumber evidence="3">2.1.1.319</ecNumber>
    </recommendedName>
</protein>
<sequence>MALAKRDDEKYGQEDQAYFSYYAMLTHQAQMLQDGVRTTAYQTAILSHPDAFADKIVMDVGAGNGILSMFSLQAGARAAFAVEASAMAHCLRNMVQSSKGGPQAPNSWANGRLAVVHSLMEQVTDDTLHEAAKADGVSLPTGEVKVDTLVSECLGVLLVHERMCETFLAARDRFLRPGGSMFPHAGTLVFGLLQDPKLWGEVRARGEWWNAENFYGVNLTPFKEMAYKEAFASPVVGCFTPSSVIGSTVTPTGSYTCDDHALCTYQVDFERITMDELRDFVVPVSWDVDQAVVAHGLGAWFDLSFGKVGDASFGMTTSPFAPATHWAQVRLLFDEPLALNRGQRVVGTLHFAVNDHRSYDIDADIRVPFGDNTVARRTAHWKLDRQTYSWDAM</sequence>